<proteinExistence type="predicted"/>
<comment type="caution">
    <text evidence="1">The sequence shown here is derived from an EMBL/GenBank/DDBJ whole genome shotgun (WGS) entry which is preliminary data.</text>
</comment>
<gene>
    <name evidence="1" type="ORF">GCM10023184_28190</name>
</gene>
<evidence type="ECO:0000313" key="1">
    <source>
        <dbReference type="EMBL" id="GAA4334269.1"/>
    </source>
</evidence>
<accession>A0ABP8H4N0</accession>
<keyword evidence="2" id="KW-1185">Reference proteome</keyword>
<evidence type="ECO:0000313" key="2">
    <source>
        <dbReference type="Proteomes" id="UP001501725"/>
    </source>
</evidence>
<dbReference type="EMBL" id="BAABGY010000008">
    <property type="protein sequence ID" value="GAA4334269.1"/>
    <property type="molecule type" value="Genomic_DNA"/>
</dbReference>
<organism evidence="1 2">
    <name type="scientific">Flaviaesturariibacter amylovorans</name>
    <dbReference type="NCBI Taxonomy" id="1084520"/>
    <lineage>
        <taxon>Bacteria</taxon>
        <taxon>Pseudomonadati</taxon>
        <taxon>Bacteroidota</taxon>
        <taxon>Chitinophagia</taxon>
        <taxon>Chitinophagales</taxon>
        <taxon>Chitinophagaceae</taxon>
        <taxon>Flaviaestuariibacter</taxon>
    </lineage>
</organism>
<protein>
    <submittedName>
        <fullName evidence="1">Uncharacterized protein</fullName>
    </submittedName>
</protein>
<sequence length="64" mass="7266">MQRYYVSVNDQKEQTYLFHMERSSSGGAWKIVDAPVVPLWIHDVEAQLTIAIAHHEGQAGQAAW</sequence>
<name>A0ABP8H4N0_9BACT</name>
<dbReference type="Proteomes" id="UP001501725">
    <property type="component" value="Unassembled WGS sequence"/>
</dbReference>
<reference evidence="2" key="1">
    <citation type="journal article" date="2019" name="Int. J. Syst. Evol. Microbiol.">
        <title>The Global Catalogue of Microorganisms (GCM) 10K type strain sequencing project: providing services to taxonomists for standard genome sequencing and annotation.</title>
        <authorList>
            <consortium name="The Broad Institute Genomics Platform"/>
            <consortium name="The Broad Institute Genome Sequencing Center for Infectious Disease"/>
            <person name="Wu L."/>
            <person name="Ma J."/>
        </authorList>
    </citation>
    <scope>NUCLEOTIDE SEQUENCE [LARGE SCALE GENOMIC DNA]</scope>
    <source>
        <strain evidence="2">JCM 17919</strain>
    </source>
</reference>